<gene>
    <name evidence="4" type="ORF">CDAUBV1_LOCUS11280</name>
</gene>
<evidence type="ECO:0008006" key="6">
    <source>
        <dbReference type="Google" id="ProtNLM"/>
    </source>
</evidence>
<dbReference type="PROSITE" id="PS51203">
    <property type="entry name" value="CS"/>
    <property type="match status" value="1"/>
</dbReference>
<dbReference type="InterPro" id="IPR008978">
    <property type="entry name" value="HSP20-like_chaperone"/>
</dbReference>
<evidence type="ECO:0000256" key="1">
    <source>
        <dbReference type="SAM" id="MobiDB-lite"/>
    </source>
</evidence>
<dbReference type="SUPFAM" id="SSF49764">
    <property type="entry name" value="HSP20-like chaperones"/>
    <property type="match status" value="1"/>
</dbReference>
<dbReference type="Pfam" id="PF05002">
    <property type="entry name" value="SGS"/>
    <property type="match status" value="1"/>
</dbReference>
<accession>A0AAV2TIL3</accession>
<sequence length="203" mass="23127">MPEDTVKFDWYQSDSDVCISYLKKSLTASDVKVDFTEQTVSLFLMTPGGDELLKRFHLSHPVVPSKCTYRVSPVKVELRLKKVSEIRWNTLECEKKKEENEEGAGASTEDPSKLAHSYPSSCKKAHDWDKLEKEAAEMEDDRDPLNKLFQNIYADGSDETRRAMIKSFTESGGTVLSTNWNEVGKGKVDMKPPDGMEFKKYEL</sequence>
<dbReference type="Gene3D" id="2.60.40.790">
    <property type="match status" value="1"/>
</dbReference>
<comment type="caution">
    <text evidence="4">The sequence shown here is derived from an EMBL/GenBank/DDBJ whole genome shotgun (WGS) entry which is preliminary data.</text>
</comment>
<dbReference type="PROSITE" id="PS51048">
    <property type="entry name" value="SGS"/>
    <property type="match status" value="1"/>
</dbReference>
<feature type="domain" description="SGS" evidence="2">
    <location>
        <begin position="117"/>
        <end position="203"/>
    </location>
</feature>
<feature type="domain" description="CS" evidence="3">
    <location>
        <begin position="3"/>
        <end position="92"/>
    </location>
</feature>
<dbReference type="InterPro" id="IPR007699">
    <property type="entry name" value="SGS_dom"/>
</dbReference>
<feature type="region of interest" description="Disordered" evidence="1">
    <location>
        <begin position="183"/>
        <end position="203"/>
    </location>
</feature>
<dbReference type="EMBL" id="CAXLJL010000367">
    <property type="protein sequence ID" value="CAL5137000.1"/>
    <property type="molecule type" value="Genomic_DNA"/>
</dbReference>
<evidence type="ECO:0000259" key="3">
    <source>
        <dbReference type="PROSITE" id="PS51203"/>
    </source>
</evidence>
<dbReference type="AlphaFoldDB" id="A0AAV2TIL3"/>
<proteinExistence type="predicted"/>
<dbReference type="InterPro" id="IPR007052">
    <property type="entry name" value="CS_dom"/>
</dbReference>
<feature type="compositionally biased region" description="Basic and acidic residues" evidence="1">
    <location>
        <begin position="184"/>
        <end position="203"/>
    </location>
</feature>
<protein>
    <recommendedName>
        <fullName evidence="6">Suppressor of G2 allele of SKP1</fullName>
    </recommendedName>
</protein>
<evidence type="ECO:0000259" key="2">
    <source>
        <dbReference type="PROSITE" id="PS51048"/>
    </source>
</evidence>
<evidence type="ECO:0000313" key="4">
    <source>
        <dbReference type="EMBL" id="CAL5137000.1"/>
    </source>
</evidence>
<name>A0AAV2TIL3_CALDB</name>
<dbReference type="PANTHER" id="PTHR45862">
    <property type="entry name" value="PROTEIN SGT1 HOMOLOG"/>
    <property type="match status" value="1"/>
</dbReference>
<dbReference type="Proteomes" id="UP001497525">
    <property type="component" value="Unassembled WGS sequence"/>
</dbReference>
<organism evidence="4 5">
    <name type="scientific">Calicophoron daubneyi</name>
    <name type="common">Rumen fluke</name>
    <name type="synonym">Paramphistomum daubneyi</name>
    <dbReference type="NCBI Taxonomy" id="300641"/>
    <lineage>
        <taxon>Eukaryota</taxon>
        <taxon>Metazoa</taxon>
        <taxon>Spiralia</taxon>
        <taxon>Lophotrochozoa</taxon>
        <taxon>Platyhelminthes</taxon>
        <taxon>Trematoda</taxon>
        <taxon>Digenea</taxon>
        <taxon>Plagiorchiida</taxon>
        <taxon>Pronocephalata</taxon>
        <taxon>Paramphistomoidea</taxon>
        <taxon>Paramphistomidae</taxon>
        <taxon>Calicophoron</taxon>
    </lineage>
</organism>
<evidence type="ECO:0000313" key="5">
    <source>
        <dbReference type="Proteomes" id="UP001497525"/>
    </source>
</evidence>
<dbReference type="Pfam" id="PF04969">
    <property type="entry name" value="CS"/>
    <property type="match status" value="1"/>
</dbReference>
<feature type="region of interest" description="Disordered" evidence="1">
    <location>
        <begin position="95"/>
        <end position="120"/>
    </location>
</feature>
<dbReference type="GO" id="GO:0051087">
    <property type="term" value="F:protein-folding chaperone binding"/>
    <property type="evidence" value="ECO:0007669"/>
    <property type="project" value="InterPro"/>
</dbReference>
<dbReference type="InterPro" id="IPR044563">
    <property type="entry name" value="Sgt1-like"/>
</dbReference>
<reference evidence="4" key="1">
    <citation type="submission" date="2024-06" db="EMBL/GenBank/DDBJ databases">
        <authorList>
            <person name="Liu X."/>
            <person name="Lenzi L."/>
            <person name="Haldenby T S."/>
            <person name="Uol C."/>
        </authorList>
    </citation>
    <scope>NUCLEOTIDE SEQUENCE</scope>
</reference>